<evidence type="ECO:0000313" key="2">
    <source>
        <dbReference type="Proteomes" id="UP000283523"/>
    </source>
</evidence>
<comment type="caution">
    <text evidence="1">The sequence shown here is derived from an EMBL/GenBank/DDBJ whole genome shotgun (WGS) entry which is preliminary data.</text>
</comment>
<accession>A0A418MJA0</accession>
<gene>
    <name evidence="1" type="ORF">DYU11_04080</name>
</gene>
<name>A0A418MJA0_9BACT</name>
<reference evidence="1 2" key="1">
    <citation type="submission" date="2018-08" db="EMBL/GenBank/DDBJ databases">
        <title>Fibrisoma montanum sp. nov., isolated from Danxia mountain soil.</title>
        <authorList>
            <person name="Huang Y."/>
        </authorList>
    </citation>
    <scope>NUCLEOTIDE SEQUENCE [LARGE SCALE GENOMIC DNA]</scope>
    <source>
        <strain evidence="1 2">HYT19</strain>
    </source>
</reference>
<proteinExistence type="predicted"/>
<keyword evidence="2" id="KW-1185">Reference proteome</keyword>
<protein>
    <submittedName>
        <fullName evidence="1">TIGR04255 family protein</fullName>
    </submittedName>
</protein>
<dbReference type="Proteomes" id="UP000283523">
    <property type="component" value="Unassembled WGS sequence"/>
</dbReference>
<dbReference type="NCBIfam" id="TIGR04255">
    <property type="entry name" value="sporadTIGR04255"/>
    <property type="match status" value="1"/>
</dbReference>
<dbReference type="InterPro" id="IPR026349">
    <property type="entry name" value="CHP04255"/>
</dbReference>
<sequence>MAEGGAEGKRIILQNEQFMILLEERSIIFENVKSYHLWSNYFAFISRAIDVIKDVKENLFLERVGLRYVSFFEKSDMSAIQKVLKKPFLMVEDELGHIENPNFYGKFIYSRNDIDYQIQIGNKIELMPETELKEGCVIDLDISTINSLPDFTSDELYKLIDFLHHEEKLLFISILNKGFLDSLTIKY</sequence>
<organism evidence="1 2">
    <name type="scientific">Fibrisoma montanum</name>
    <dbReference type="NCBI Taxonomy" id="2305895"/>
    <lineage>
        <taxon>Bacteria</taxon>
        <taxon>Pseudomonadati</taxon>
        <taxon>Bacteroidota</taxon>
        <taxon>Cytophagia</taxon>
        <taxon>Cytophagales</taxon>
        <taxon>Spirosomataceae</taxon>
        <taxon>Fibrisoma</taxon>
    </lineage>
</organism>
<dbReference type="AlphaFoldDB" id="A0A418MJA0"/>
<evidence type="ECO:0000313" key="1">
    <source>
        <dbReference type="EMBL" id="RIV27492.1"/>
    </source>
</evidence>
<dbReference type="EMBL" id="QXED01000001">
    <property type="protein sequence ID" value="RIV27492.1"/>
    <property type="molecule type" value="Genomic_DNA"/>
</dbReference>